<dbReference type="Proteomes" id="UP000538196">
    <property type="component" value="Unassembled WGS sequence"/>
</dbReference>
<accession>A0A7W4UYL1</accession>
<keyword evidence="6" id="KW-1185">Reference proteome</keyword>
<keyword evidence="5" id="KW-0645">Protease</keyword>
<organism evidence="5 6">
    <name type="scientific">Leifsonia aquatica</name>
    <name type="common">Corynebacterium aquaticum</name>
    <dbReference type="NCBI Taxonomy" id="144185"/>
    <lineage>
        <taxon>Bacteria</taxon>
        <taxon>Bacillati</taxon>
        <taxon>Actinomycetota</taxon>
        <taxon>Actinomycetes</taxon>
        <taxon>Micrococcales</taxon>
        <taxon>Microbacteriaceae</taxon>
        <taxon>Leifsonia</taxon>
    </lineage>
</organism>
<sequence length="492" mass="51657">MIRSSSRRRGRRFRTMIGAAAVAIGAVVAVGTAPAQAATLTADRAVEMTPELHDRIQEKIASFQAKYGIAGMSVAVVTPAAGGAEPVVTRFAVGVPTLGSATPVDSSTQFEIGSETKIFTTDLLTSLVAAGRVSLDDPVQKYAPAGITVPVWTDPQSGATTEITLRNLATHQAGLPDSPENYWEPCHNDPACINPQPDYTQRMLWRGLADNPLLWQPGTNWLYSNFGFGLLGTILANVIAPTPETDPPAYLPALQGAFLDDLGMSSTLLGTGPTIATPYASDNTPTFYWDDTNALAGEGGLVSNADDMATWVEAHLGYRSAGAPLGVRTMADTLRPVSTITTMCSEPDPASCQPVTDFQMGLGWQLYPATSNGMGADWAFKNGGTAGFSTDTTLAPSRGVGVTTMWNQGRPQDVDSEPGIELLSLILNFEPRPDHAPGDGDHGDHRDGRTHVLAESGSSGTAPLLAGFGGGMLVIAGGILVVRRRKHGAASQ</sequence>
<feature type="domain" description="Beta-lactamase-related" evidence="4">
    <location>
        <begin position="57"/>
        <end position="416"/>
    </location>
</feature>
<dbReference type="Gene3D" id="3.40.710.10">
    <property type="entry name" value="DD-peptidase/beta-lactamase superfamily"/>
    <property type="match status" value="1"/>
</dbReference>
<protein>
    <submittedName>
        <fullName evidence="5">D-alanyl-D-alanine-carboxypeptidase/D-alanyl-D-alanine-endopeptidase</fullName>
        <ecNumber evidence="5">3.4.-.-</ecNumber>
    </submittedName>
</protein>
<evidence type="ECO:0000256" key="1">
    <source>
        <dbReference type="SAM" id="MobiDB-lite"/>
    </source>
</evidence>
<reference evidence="5 6" key="1">
    <citation type="submission" date="2020-08" db="EMBL/GenBank/DDBJ databases">
        <title>Sequencing the genomes of 1000 actinobacteria strains.</title>
        <authorList>
            <person name="Klenk H.-P."/>
        </authorList>
    </citation>
    <scope>NUCLEOTIDE SEQUENCE [LARGE SCALE GENOMIC DNA]</scope>
    <source>
        <strain evidence="5 6">DSM 20146</strain>
    </source>
</reference>
<dbReference type="EMBL" id="JACHVP010000004">
    <property type="protein sequence ID" value="MBB2968685.1"/>
    <property type="molecule type" value="Genomic_DNA"/>
</dbReference>
<dbReference type="SUPFAM" id="SSF56601">
    <property type="entry name" value="beta-lactamase/transpeptidase-like"/>
    <property type="match status" value="1"/>
</dbReference>
<name>A0A7W4UYL1_LEIAQ</name>
<dbReference type="AlphaFoldDB" id="A0A7W4UYL1"/>
<keyword evidence="3" id="KW-0732">Signal</keyword>
<dbReference type="InterPro" id="IPR001466">
    <property type="entry name" value="Beta-lactam-related"/>
</dbReference>
<keyword evidence="5" id="KW-0121">Carboxypeptidase</keyword>
<keyword evidence="2" id="KW-0472">Membrane</keyword>
<evidence type="ECO:0000256" key="3">
    <source>
        <dbReference type="SAM" id="SignalP"/>
    </source>
</evidence>
<keyword evidence="2" id="KW-1133">Transmembrane helix</keyword>
<dbReference type="InterPro" id="IPR050491">
    <property type="entry name" value="AmpC-like"/>
</dbReference>
<evidence type="ECO:0000313" key="6">
    <source>
        <dbReference type="Proteomes" id="UP000538196"/>
    </source>
</evidence>
<dbReference type="GO" id="GO:0004180">
    <property type="term" value="F:carboxypeptidase activity"/>
    <property type="evidence" value="ECO:0007669"/>
    <property type="project" value="UniProtKB-KW"/>
</dbReference>
<dbReference type="PANTHER" id="PTHR46825:SF8">
    <property type="entry name" value="BETA-LACTAMASE-RELATED"/>
    <property type="match status" value="1"/>
</dbReference>
<evidence type="ECO:0000259" key="4">
    <source>
        <dbReference type="Pfam" id="PF00144"/>
    </source>
</evidence>
<keyword evidence="5" id="KW-0378">Hydrolase</keyword>
<gene>
    <name evidence="5" type="ORF">FHX33_003461</name>
</gene>
<dbReference type="Pfam" id="PF00144">
    <property type="entry name" value="Beta-lactamase"/>
    <property type="match status" value="1"/>
</dbReference>
<proteinExistence type="predicted"/>
<dbReference type="EC" id="3.4.-.-" evidence="5"/>
<feature type="region of interest" description="Disordered" evidence="1">
    <location>
        <begin position="431"/>
        <end position="456"/>
    </location>
</feature>
<dbReference type="InterPro" id="IPR012338">
    <property type="entry name" value="Beta-lactam/transpept-like"/>
</dbReference>
<feature type="chain" id="PRO_5031307038" evidence="3">
    <location>
        <begin position="38"/>
        <end position="492"/>
    </location>
</feature>
<evidence type="ECO:0000256" key="2">
    <source>
        <dbReference type="SAM" id="Phobius"/>
    </source>
</evidence>
<dbReference type="PANTHER" id="PTHR46825">
    <property type="entry name" value="D-ALANYL-D-ALANINE-CARBOXYPEPTIDASE/ENDOPEPTIDASE AMPH"/>
    <property type="match status" value="1"/>
</dbReference>
<feature type="signal peptide" evidence="3">
    <location>
        <begin position="1"/>
        <end position="37"/>
    </location>
</feature>
<dbReference type="RefSeq" id="WP_155829044.1">
    <property type="nucleotide sequence ID" value="NZ_JACHVP010000004.1"/>
</dbReference>
<comment type="caution">
    <text evidence="5">The sequence shown here is derived from an EMBL/GenBank/DDBJ whole genome shotgun (WGS) entry which is preliminary data.</text>
</comment>
<feature type="transmembrane region" description="Helical" evidence="2">
    <location>
        <begin position="462"/>
        <end position="482"/>
    </location>
</feature>
<feature type="compositionally biased region" description="Basic and acidic residues" evidence="1">
    <location>
        <begin position="431"/>
        <end position="452"/>
    </location>
</feature>
<evidence type="ECO:0000313" key="5">
    <source>
        <dbReference type="EMBL" id="MBB2968685.1"/>
    </source>
</evidence>
<keyword evidence="2" id="KW-0812">Transmembrane</keyword>